<dbReference type="eggNOG" id="COG1834">
    <property type="taxonomic scope" value="Bacteria"/>
</dbReference>
<dbReference type="PANTHER" id="PTHR12737:SF9">
    <property type="entry name" value="DIMETHYLARGININASE"/>
    <property type="match status" value="1"/>
</dbReference>
<gene>
    <name evidence="4" type="ordered locus">Francci3_1759</name>
</gene>
<evidence type="ECO:0000256" key="1">
    <source>
        <dbReference type="ARBA" id="ARBA00008532"/>
    </source>
</evidence>
<dbReference type="SUPFAM" id="SSF55909">
    <property type="entry name" value="Pentein"/>
    <property type="match status" value="1"/>
</dbReference>
<dbReference type="Proteomes" id="UP000001937">
    <property type="component" value="Chromosome"/>
</dbReference>
<keyword evidence="2" id="KW-0378">Hydrolase</keyword>
<name>Q2JC57_FRACC</name>
<keyword evidence="5" id="KW-1185">Reference proteome</keyword>
<dbReference type="PANTHER" id="PTHR12737">
    <property type="entry name" value="DIMETHYLARGININE DIMETHYLAMINOHYDROLASE"/>
    <property type="match status" value="1"/>
</dbReference>
<reference evidence="4 5" key="1">
    <citation type="journal article" date="2007" name="Genome Res.">
        <title>Genome characteristics of facultatively symbiotic Frankia sp. strains reflect host range and host plant biogeography.</title>
        <authorList>
            <person name="Normand P."/>
            <person name="Lapierre P."/>
            <person name="Tisa L.S."/>
            <person name="Gogarten J.P."/>
            <person name="Alloisio N."/>
            <person name="Bagnarol E."/>
            <person name="Bassi C.A."/>
            <person name="Berry A.M."/>
            <person name="Bickhart D.M."/>
            <person name="Choisne N."/>
            <person name="Couloux A."/>
            <person name="Cournoyer B."/>
            <person name="Cruveiller S."/>
            <person name="Daubin V."/>
            <person name="Demange N."/>
            <person name="Francino M.P."/>
            <person name="Goltsman E."/>
            <person name="Huang Y."/>
            <person name="Kopp O.R."/>
            <person name="Labarre L."/>
            <person name="Lapidus A."/>
            <person name="Lavire C."/>
            <person name="Marechal J."/>
            <person name="Martinez M."/>
            <person name="Mastronunzio J.E."/>
            <person name="Mullin B.C."/>
            <person name="Niemann J."/>
            <person name="Pujic P."/>
            <person name="Rawnsley T."/>
            <person name="Rouy Z."/>
            <person name="Schenowitz C."/>
            <person name="Sellstedt A."/>
            <person name="Tavares F."/>
            <person name="Tomkins J.P."/>
            <person name="Vallenet D."/>
            <person name="Valverde C."/>
            <person name="Wall L.G."/>
            <person name="Wang Y."/>
            <person name="Medigue C."/>
            <person name="Benson D.R."/>
        </authorList>
    </citation>
    <scope>NUCLEOTIDE SEQUENCE [LARGE SCALE GENOMIC DNA]</scope>
    <source>
        <strain evidence="5">DSM 45818 / CECT 9043 / CcI3</strain>
    </source>
</reference>
<protein>
    <submittedName>
        <fullName evidence="4">Amidinotransferase</fullName>
    </submittedName>
</protein>
<dbReference type="AlphaFoldDB" id="Q2JC57"/>
<dbReference type="InterPro" id="IPR033199">
    <property type="entry name" value="DDAH-like"/>
</dbReference>
<evidence type="ECO:0000313" key="4">
    <source>
        <dbReference type="EMBL" id="ABD11135.1"/>
    </source>
</evidence>
<dbReference type="Gene3D" id="3.75.10.10">
    <property type="entry name" value="L-arginine/glycine Amidinotransferase, Chain A"/>
    <property type="match status" value="1"/>
</dbReference>
<dbReference type="STRING" id="106370.Francci3_1759"/>
<dbReference type="EMBL" id="CP000249">
    <property type="protein sequence ID" value="ABD11135.1"/>
    <property type="molecule type" value="Genomic_DNA"/>
</dbReference>
<dbReference type="GO" id="GO:0045429">
    <property type="term" value="P:positive regulation of nitric oxide biosynthetic process"/>
    <property type="evidence" value="ECO:0007669"/>
    <property type="project" value="TreeGrafter"/>
</dbReference>
<feature type="active site" description="Nucleophile" evidence="3">
    <location>
        <position position="312"/>
    </location>
</feature>
<feature type="active site" description="Proton donor" evidence="3">
    <location>
        <position position="215"/>
    </location>
</feature>
<dbReference type="GO" id="GO:0000052">
    <property type="term" value="P:citrulline metabolic process"/>
    <property type="evidence" value="ECO:0007669"/>
    <property type="project" value="TreeGrafter"/>
</dbReference>
<dbReference type="GO" id="GO:0006525">
    <property type="term" value="P:arginine metabolic process"/>
    <property type="evidence" value="ECO:0007669"/>
    <property type="project" value="TreeGrafter"/>
</dbReference>
<evidence type="ECO:0000256" key="3">
    <source>
        <dbReference type="PIRSR" id="PIRSR633199-1"/>
    </source>
</evidence>
<organism evidence="4 5">
    <name type="scientific">Frankia casuarinae (strain DSM 45818 / CECT 9043 / HFP020203 / CcI3)</name>
    <dbReference type="NCBI Taxonomy" id="106370"/>
    <lineage>
        <taxon>Bacteria</taxon>
        <taxon>Bacillati</taxon>
        <taxon>Actinomycetota</taxon>
        <taxon>Actinomycetes</taxon>
        <taxon>Frankiales</taxon>
        <taxon>Frankiaceae</taxon>
        <taxon>Frankia</taxon>
    </lineage>
</organism>
<dbReference type="GO" id="GO:0016403">
    <property type="term" value="F:dimethylargininase activity"/>
    <property type="evidence" value="ECO:0007669"/>
    <property type="project" value="TreeGrafter"/>
</dbReference>
<comment type="similarity">
    <text evidence="1">Belongs to the DDAH family.</text>
</comment>
<accession>Q2JC57</accession>
<dbReference type="KEGG" id="fra:Francci3_1759"/>
<evidence type="ECO:0000256" key="2">
    <source>
        <dbReference type="ARBA" id="ARBA00022801"/>
    </source>
</evidence>
<dbReference type="GO" id="GO:0016597">
    <property type="term" value="F:amino acid binding"/>
    <property type="evidence" value="ECO:0007669"/>
    <property type="project" value="TreeGrafter"/>
</dbReference>
<sequence length="320" mass="33970">MTAQTPGSERLPSTLAGPGWHARVASHGAEVAEGRLWTRCGYRSEYARLRRVLLVRPPCSLSVDAEPNSRLMLEKVDLSALRDQCEAIIAAFRRLAVDVLVGMVPDECPPNVVFQRDLFLMTPDGAVLGRPASRQRAGEERHTAAVLASAGYPILRTLTGRATFEGADALWADPELVLVGTGFRTNTAGARKVGGALRGCGARTERIPLGPGVQHLLGTVVFLDHRLAAVHAAAATPPLRAVLHGLGFRLLDFDPTEELVLRRGLNLVVVEPGLVLMPSGAPGIRRALGAAGVQAEEVEMGDYVKAAGGLGCVTGILHRS</sequence>
<evidence type="ECO:0000313" key="5">
    <source>
        <dbReference type="Proteomes" id="UP000001937"/>
    </source>
</evidence>
<dbReference type="HOGENOM" id="CLU_057463_1_0_11"/>
<proteinExistence type="inferred from homology"/>
<dbReference type="OrthoDB" id="9807502at2"/>
<dbReference type="Pfam" id="PF02274">
    <property type="entry name" value="ADI"/>
    <property type="match status" value="1"/>
</dbReference>